<gene>
    <name evidence="1" type="ORF">V6M85_13955</name>
</gene>
<sequence>MMTKTTKVQIPQSKYIFDNVFHYRAEIKGDSVIVVRYDEGFYEDLQGVYSQVVKYQVNYDSTILLQIKNFDMNETFLKGKLDIAFSKFLEKAMRLNAKGIFFLVEEIADRTELEVIAEKLAEIFMDDERE</sequence>
<dbReference type="GeneID" id="89337894"/>
<evidence type="ECO:0000313" key="2">
    <source>
        <dbReference type="Proteomes" id="UP001432202"/>
    </source>
</evidence>
<organism evidence="1 2">
    <name type="scientific">Sulfolobus tengchongensis</name>
    <dbReference type="NCBI Taxonomy" id="207809"/>
    <lineage>
        <taxon>Archaea</taxon>
        <taxon>Thermoproteota</taxon>
        <taxon>Thermoprotei</taxon>
        <taxon>Sulfolobales</taxon>
        <taxon>Sulfolobaceae</taxon>
        <taxon>Sulfolobus</taxon>
    </lineage>
</organism>
<geneLocation type="plasmid" evidence="1 2">
    <name>pRT2</name>
</geneLocation>
<keyword evidence="1" id="KW-0614">Plasmid</keyword>
<dbReference type="EMBL" id="CP146017">
    <property type="protein sequence ID" value="WWQ61893.1"/>
    <property type="molecule type" value="Genomic_DNA"/>
</dbReference>
<dbReference type="AlphaFoldDB" id="A0AAX4L6F6"/>
<proteinExistence type="predicted"/>
<reference evidence="1 2" key="1">
    <citation type="submission" date="2024-02" db="EMBL/GenBank/DDBJ databases">
        <title>STSV induces naive adaptation in Sulfolobus.</title>
        <authorList>
            <person name="Xiang X."/>
            <person name="Song M."/>
        </authorList>
    </citation>
    <scope>NUCLEOTIDE SEQUENCE [LARGE SCALE GENOMIC DNA]</scope>
    <source>
        <strain evidence="1 2">RT2</strain>
        <plasmid evidence="1 2">pRT2</plasmid>
    </source>
</reference>
<keyword evidence="2" id="KW-1185">Reference proteome</keyword>
<dbReference type="Proteomes" id="UP001432202">
    <property type="component" value="Plasmid pRT2"/>
</dbReference>
<protein>
    <submittedName>
        <fullName evidence="1">Uncharacterized protein</fullName>
    </submittedName>
</protein>
<accession>A0AAX4L6F6</accession>
<name>A0AAX4L6F6_9CREN</name>
<evidence type="ECO:0000313" key="1">
    <source>
        <dbReference type="EMBL" id="WWQ61893.1"/>
    </source>
</evidence>
<dbReference type="RefSeq" id="WP_338604924.1">
    <property type="nucleotide sequence ID" value="NZ_CP146017.1"/>
</dbReference>